<dbReference type="RefSeq" id="WP_145420418.1">
    <property type="nucleotide sequence ID" value="NZ_CP036526.1"/>
</dbReference>
<name>A0A517NZJ2_9BACT</name>
<protein>
    <recommendedName>
        <fullName evidence="4">PspA/IM30 family protein</fullName>
    </recommendedName>
</protein>
<keyword evidence="3" id="KW-1185">Reference proteome</keyword>
<sequence length="166" mass="18852">MSESNVRDIESLAAFHAGLLKLSDNWDAVLQELRMAIHRADQYFADDRPRYWRRQIELAERELNEAKDNLSQKRAAVRASDRPAATEAVNRVNQAKRRLDLCREKSRLAKAIAVEISHECDVVLGPLADVSEHCDVLLPKAAGELKTLIEHLRRYAEKSEPPSEQG</sequence>
<evidence type="ECO:0000313" key="2">
    <source>
        <dbReference type="EMBL" id="QDT12532.1"/>
    </source>
</evidence>
<keyword evidence="1" id="KW-0175">Coiled coil</keyword>
<evidence type="ECO:0000313" key="3">
    <source>
        <dbReference type="Proteomes" id="UP000319817"/>
    </source>
</evidence>
<dbReference type="OrthoDB" id="267234at2"/>
<dbReference type="EMBL" id="CP036526">
    <property type="protein sequence ID" value="QDT12532.1"/>
    <property type="molecule type" value="Genomic_DNA"/>
</dbReference>
<evidence type="ECO:0008006" key="4">
    <source>
        <dbReference type="Google" id="ProtNLM"/>
    </source>
</evidence>
<proteinExistence type="predicted"/>
<evidence type="ECO:0000256" key="1">
    <source>
        <dbReference type="SAM" id="Coils"/>
    </source>
</evidence>
<dbReference type="AlphaFoldDB" id="A0A517NZJ2"/>
<organism evidence="2 3">
    <name type="scientific">Stieleria marina</name>
    <dbReference type="NCBI Taxonomy" id="1930275"/>
    <lineage>
        <taxon>Bacteria</taxon>
        <taxon>Pseudomonadati</taxon>
        <taxon>Planctomycetota</taxon>
        <taxon>Planctomycetia</taxon>
        <taxon>Pirellulales</taxon>
        <taxon>Pirellulaceae</taxon>
        <taxon>Stieleria</taxon>
    </lineage>
</organism>
<gene>
    <name evidence="2" type="ORF">K239x_45420</name>
</gene>
<dbReference type="Proteomes" id="UP000319817">
    <property type="component" value="Chromosome"/>
</dbReference>
<reference evidence="2 3" key="1">
    <citation type="submission" date="2019-02" db="EMBL/GenBank/DDBJ databases">
        <title>Deep-cultivation of Planctomycetes and their phenomic and genomic characterization uncovers novel biology.</title>
        <authorList>
            <person name="Wiegand S."/>
            <person name="Jogler M."/>
            <person name="Boedeker C."/>
            <person name="Pinto D."/>
            <person name="Vollmers J."/>
            <person name="Rivas-Marin E."/>
            <person name="Kohn T."/>
            <person name="Peeters S.H."/>
            <person name="Heuer A."/>
            <person name="Rast P."/>
            <person name="Oberbeckmann S."/>
            <person name="Bunk B."/>
            <person name="Jeske O."/>
            <person name="Meyerdierks A."/>
            <person name="Storesund J.E."/>
            <person name="Kallscheuer N."/>
            <person name="Luecker S."/>
            <person name="Lage O.M."/>
            <person name="Pohl T."/>
            <person name="Merkel B.J."/>
            <person name="Hornburger P."/>
            <person name="Mueller R.-W."/>
            <person name="Bruemmer F."/>
            <person name="Labrenz M."/>
            <person name="Spormann A.M."/>
            <person name="Op den Camp H."/>
            <person name="Overmann J."/>
            <person name="Amann R."/>
            <person name="Jetten M.S.M."/>
            <person name="Mascher T."/>
            <person name="Medema M.H."/>
            <person name="Devos D.P."/>
            <person name="Kaster A.-K."/>
            <person name="Ovreas L."/>
            <person name="Rohde M."/>
            <person name="Galperin M.Y."/>
            <person name="Jogler C."/>
        </authorList>
    </citation>
    <scope>NUCLEOTIDE SEQUENCE [LARGE SCALE GENOMIC DNA]</scope>
    <source>
        <strain evidence="2 3">K23_9</strain>
    </source>
</reference>
<accession>A0A517NZJ2</accession>
<feature type="coiled-coil region" evidence="1">
    <location>
        <begin position="53"/>
        <end position="105"/>
    </location>
</feature>